<evidence type="ECO:0000259" key="15">
    <source>
        <dbReference type="PROSITE" id="PS51352"/>
    </source>
</evidence>
<dbReference type="KEGG" id="ach:Achl_2201"/>
<dbReference type="InterPro" id="IPR013766">
    <property type="entry name" value="Thioredoxin_domain"/>
</dbReference>
<comment type="function">
    <text evidence="7">Thiol-specific peroxidase that catalyzes the reduction of hydrogen peroxide and organic hydroperoxides to water and alcohols, respectively. Plays a role in cell protection against oxidative stress by detoxifying peroxides. May represent an important antioxidant defense against cytotoxic peroxides, especially peroxynitrite, which can be formed by activated macrophages during infection.</text>
</comment>
<keyword evidence="17" id="KW-1185">Reference proteome</keyword>
<dbReference type="CDD" id="cd03018">
    <property type="entry name" value="PRX_AhpE_like"/>
    <property type="match status" value="1"/>
</dbReference>
<dbReference type="PROSITE" id="PS51352">
    <property type="entry name" value="THIOREDOXIN_2"/>
    <property type="match status" value="1"/>
</dbReference>
<evidence type="ECO:0000256" key="14">
    <source>
        <dbReference type="PIRSR" id="PIRSR000239-1"/>
    </source>
</evidence>
<feature type="domain" description="Thioredoxin" evidence="15">
    <location>
        <begin position="13"/>
        <end position="163"/>
    </location>
</feature>
<evidence type="ECO:0000256" key="10">
    <source>
        <dbReference type="ARBA" id="ARBA00067009"/>
    </source>
</evidence>
<evidence type="ECO:0000313" key="16">
    <source>
        <dbReference type="EMBL" id="ACL40169.1"/>
    </source>
</evidence>
<dbReference type="InterPro" id="IPR024706">
    <property type="entry name" value="Peroxiredoxin_AhpC-typ"/>
</dbReference>
<dbReference type="PANTHER" id="PTHR43110">
    <property type="entry name" value="THIOL PEROXIDASE"/>
    <property type="match status" value="1"/>
</dbReference>
<sequence length="164" mass="17568">MTQAPAAAASSLLAAGDPAPDFELSNQFGEPVRLSSFRGQNVVLVFYPFAFSGICTGELCEIRDNLASFEDSNATVLAVSVDSKFSLRAYAGQEGYSFDLLADFWPHGGVARTYGVFDEDSGMARRGTFIIDAGGVIRYTVVNPRGQARDFSAYRTALAGLEQA</sequence>
<evidence type="ECO:0000256" key="7">
    <source>
        <dbReference type="ARBA" id="ARBA00056930"/>
    </source>
</evidence>
<dbReference type="SUPFAM" id="SSF52833">
    <property type="entry name" value="Thioredoxin-like"/>
    <property type="match status" value="1"/>
</dbReference>
<evidence type="ECO:0000256" key="11">
    <source>
        <dbReference type="ARBA" id="ARBA00068979"/>
    </source>
</evidence>
<evidence type="ECO:0000256" key="12">
    <source>
        <dbReference type="ARBA" id="ARBA00082991"/>
    </source>
</evidence>
<keyword evidence="2" id="KW-0049">Antioxidant</keyword>
<dbReference type="HOGENOM" id="CLU_042529_14_2_11"/>
<evidence type="ECO:0000256" key="5">
    <source>
        <dbReference type="ARBA" id="ARBA00032824"/>
    </source>
</evidence>
<comment type="catalytic activity">
    <reaction evidence="6">
        <text>[mycoredoxin]-L-dithiol + a hydroperoxide = [mycoredoxin]-L-disulfide + an alcohol + H2O</text>
        <dbReference type="Rhea" id="RHEA:62640"/>
        <dbReference type="Rhea" id="RHEA-COMP:16137"/>
        <dbReference type="Rhea" id="RHEA-COMP:16138"/>
        <dbReference type="ChEBI" id="CHEBI:15377"/>
        <dbReference type="ChEBI" id="CHEBI:29950"/>
        <dbReference type="ChEBI" id="CHEBI:30879"/>
        <dbReference type="ChEBI" id="CHEBI:35924"/>
        <dbReference type="ChEBI" id="CHEBI:50058"/>
        <dbReference type="EC" id="1.11.1.29"/>
    </reaction>
</comment>
<proteinExistence type="inferred from homology"/>
<dbReference type="PIRSF" id="PIRSF000239">
    <property type="entry name" value="AHPC"/>
    <property type="match status" value="1"/>
</dbReference>
<dbReference type="OrthoDB" id="9812811at2"/>
<dbReference type="GO" id="GO:0004601">
    <property type="term" value="F:peroxidase activity"/>
    <property type="evidence" value="ECO:0007669"/>
    <property type="project" value="UniProtKB-KW"/>
</dbReference>
<evidence type="ECO:0000256" key="2">
    <source>
        <dbReference type="ARBA" id="ARBA00022862"/>
    </source>
</evidence>
<evidence type="ECO:0000256" key="3">
    <source>
        <dbReference type="ARBA" id="ARBA00023002"/>
    </source>
</evidence>
<evidence type="ECO:0000256" key="1">
    <source>
        <dbReference type="ARBA" id="ARBA00022559"/>
    </source>
</evidence>
<dbReference type="Gene3D" id="3.40.30.10">
    <property type="entry name" value="Glutaredoxin"/>
    <property type="match status" value="1"/>
</dbReference>
<evidence type="ECO:0000313" key="17">
    <source>
        <dbReference type="Proteomes" id="UP000002505"/>
    </source>
</evidence>
<dbReference type="EMBL" id="CP001341">
    <property type="protein sequence ID" value="ACL40169.1"/>
    <property type="molecule type" value="Genomic_DNA"/>
</dbReference>
<dbReference type="Pfam" id="PF00578">
    <property type="entry name" value="AhpC-TSA"/>
    <property type="match status" value="1"/>
</dbReference>
<dbReference type="eggNOG" id="COG1225">
    <property type="taxonomic scope" value="Bacteria"/>
</dbReference>
<dbReference type="RefSeq" id="WP_015937386.1">
    <property type="nucleotide sequence ID" value="NC_011886.1"/>
</dbReference>
<evidence type="ECO:0000256" key="9">
    <source>
        <dbReference type="ARBA" id="ARBA00065226"/>
    </source>
</evidence>
<evidence type="ECO:0000256" key="6">
    <source>
        <dbReference type="ARBA" id="ARBA00052774"/>
    </source>
</evidence>
<dbReference type="PANTHER" id="PTHR43110:SF1">
    <property type="entry name" value="THIOL PEROXIDASE"/>
    <property type="match status" value="1"/>
</dbReference>
<dbReference type="STRING" id="452863.Achl_2201"/>
<evidence type="ECO:0000256" key="8">
    <source>
        <dbReference type="ARBA" id="ARBA00060973"/>
    </source>
</evidence>
<name>B8HA77_PSECP</name>
<reference evidence="16" key="1">
    <citation type="submission" date="2009-01" db="EMBL/GenBank/DDBJ databases">
        <title>Complete sequence of chromosome of Arthrobacter chlorophenolicus A6.</title>
        <authorList>
            <consortium name="US DOE Joint Genome Institute"/>
            <person name="Lucas S."/>
            <person name="Copeland A."/>
            <person name="Lapidus A."/>
            <person name="Glavina del Rio T."/>
            <person name="Tice H."/>
            <person name="Bruce D."/>
            <person name="Goodwin L."/>
            <person name="Pitluck S."/>
            <person name="Goltsman E."/>
            <person name="Clum A."/>
            <person name="Larimer F."/>
            <person name="Land M."/>
            <person name="Hauser L."/>
            <person name="Kyrpides N."/>
            <person name="Mikhailova N."/>
            <person name="Jansson J."/>
            <person name="Richardson P."/>
        </authorList>
    </citation>
    <scope>NUCLEOTIDE SEQUENCE [LARGE SCALE GENOMIC DNA]</scope>
    <source>
        <strain evidence="16">A6</strain>
    </source>
</reference>
<dbReference type="AlphaFoldDB" id="B8HA77"/>
<feature type="active site" description="Cysteine sulfenic acid (-SOH) intermediate; for peroxidase activity" evidence="14">
    <location>
        <position position="55"/>
    </location>
</feature>
<dbReference type="InterPro" id="IPR000866">
    <property type="entry name" value="AhpC/TSA"/>
</dbReference>
<comment type="similarity">
    <text evidence="8">Belongs to the peroxiredoxin family. AhpE subfamily.</text>
</comment>
<keyword evidence="4" id="KW-0676">Redox-active center</keyword>
<keyword evidence="3" id="KW-0560">Oxidoreductase</keyword>
<dbReference type="FunFam" id="3.40.30.10:FF:000118">
    <property type="entry name" value="Peroxiredoxin AhpE"/>
    <property type="match status" value="1"/>
</dbReference>
<dbReference type="InterPro" id="IPR050455">
    <property type="entry name" value="Tpx_Peroxidase_subfamily"/>
</dbReference>
<dbReference type="Proteomes" id="UP000002505">
    <property type="component" value="Chromosome"/>
</dbReference>
<gene>
    <name evidence="16" type="ordered locus">Achl_2201</name>
</gene>
<dbReference type="InterPro" id="IPR036249">
    <property type="entry name" value="Thioredoxin-like_sf"/>
</dbReference>
<evidence type="ECO:0000256" key="4">
    <source>
        <dbReference type="ARBA" id="ARBA00023284"/>
    </source>
</evidence>
<organism evidence="16 17">
    <name type="scientific">Pseudarthrobacter chlorophenolicus (strain ATCC 700700 / DSM 12829 / CIP 107037 / JCM 12360 / KCTC 9906 / NCIMB 13794 / A6)</name>
    <name type="common">Arthrobacter chlorophenolicus</name>
    <dbReference type="NCBI Taxonomy" id="452863"/>
    <lineage>
        <taxon>Bacteria</taxon>
        <taxon>Bacillati</taxon>
        <taxon>Actinomycetota</taxon>
        <taxon>Actinomycetes</taxon>
        <taxon>Micrococcales</taxon>
        <taxon>Micrococcaceae</taxon>
        <taxon>Pseudarthrobacter</taxon>
    </lineage>
</organism>
<comment type="subunit">
    <text evidence="9">Homodimer. Forms both dimers and octamers; a tightly-associated dimer and a ring-like octamer.</text>
</comment>
<evidence type="ECO:0000256" key="13">
    <source>
        <dbReference type="ARBA" id="ARBA00083736"/>
    </source>
</evidence>
<accession>B8HA77</accession>
<dbReference type="EC" id="1.11.1.29" evidence="10"/>
<keyword evidence="1" id="KW-0575">Peroxidase</keyword>
<protein>
    <recommendedName>
        <fullName evidence="11">Alkyl hydroperoxide reductase E</fullName>
        <ecNumber evidence="10">1.11.1.29</ecNumber>
    </recommendedName>
    <alternativeName>
        <fullName evidence="12">Mycoredoxin-dependent peroxiredoxin</fullName>
    </alternativeName>
    <alternativeName>
        <fullName evidence="13">Peroxiredoxin AhpE</fullName>
    </alternativeName>
    <alternativeName>
        <fullName evidence="5">Thioredoxin peroxidase</fullName>
    </alternativeName>
</protein>